<gene>
    <name evidence="2" type="ORF">GCM10023321_50300</name>
</gene>
<sequence length="220" mass="22824">MSSSGNATISAGNPIRCFSHRFIQPSTFAGPRASIVEVTTSIEASKTAKNALIRNAKPSGSAANIAGTWITRCANQLTGVSTATAVLAHGGSFFATRFATVAEPRTANPTKLVTDGHRAATSTAPTPDTAAITWVGGGRTRSRNQATTAAPTTTVVVTTAQPGNPIEAAARLPASPNSRDSTNQEPLSTRPVRRCGRSVDLLIGPRDPVRRGQVLLVRLA</sequence>
<keyword evidence="3" id="KW-1185">Reference proteome</keyword>
<name>A0ABP9QKB2_9PSEU</name>
<evidence type="ECO:0000313" key="3">
    <source>
        <dbReference type="Proteomes" id="UP001428817"/>
    </source>
</evidence>
<proteinExistence type="predicted"/>
<dbReference type="Proteomes" id="UP001428817">
    <property type="component" value="Unassembled WGS sequence"/>
</dbReference>
<organism evidence="2 3">
    <name type="scientific">Pseudonocardia eucalypti</name>
    <dbReference type="NCBI Taxonomy" id="648755"/>
    <lineage>
        <taxon>Bacteria</taxon>
        <taxon>Bacillati</taxon>
        <taxon>Actinomycetota</taxon>
        <taxon>Actinomycetes</taxon>
        <taxon>Pseudonocardiales</taxon>
        <taxon>Pseudonocardiaceae</taxon>
        <taxon>Pseudonocardia</taxon>
    </lineage>
</organism>
<accession>A0ABP9QKB2</accession>
<protein>
    <submittedName>
        <fullName evidence="2">Uncharacterized protein</fullName>
    </submittedName>
</protein>
<comment type="caution">
    <text evidence="2">The sequence shown here is derived from an EMBL/GenBank/DDBJ whole genome shotgun (WGS) entry which is preliminary data.</text>
</comment>
<evidence type="ECO:0000313" key="2">
    <source>
        <dbReference type="EMBL" id="GAA5163430.1"/>
    </source>
</evidence>
<feature type="region of interest" description="Disordered" evidence="1">
    <location>
        <begin position="168"/>
        <end position="191"/>
    </location>
</feature>
<reference evidence="3" key="1">
    <citation type="journal article" date="2019" name="Int. J. Syst. Evol. Microbiol.">
        <title>The Global Catalogue of Microorganisms (GCM) 10K type strain sequencing project: providing services to taxonomists for standard genome sequencing and annotation.</title>
        <authorList>
            <consortium name="The Broad Institute Genomics Platform"/>
            <consortium name="The Broad Institute Genome Sequencing Center for Infectious Disease"/>
            <person name="Wu L."/>
            <person name="Ma J."/>
        </authorList>
    </citation>
    <scope>NUCLEOTIDE SEQUENCE [LARGE SCALE GENOMIC DNA]</scope>
    <source>
        <strain evidence="3">JCM 18303</strain>
    </source>
</reference>
<dbReference type="EMBL" id="BAABJP010000029">
    <property type="protein sequence ID" value="GAA5163430.1"/>
    <property type="molecule type" value="Genomic_DNA"/>
</dbReference>
<evidence type="ECO:0000256" key="1">
    <source>
        <dbReference type="SAM" id="MobiDB-lite"/>
    </source>
</evidence>
<feature type="compositionally biased region" description="Polar residues" evidence="1">
    <location>
        <begin position="175"/>
        <end position="187"/>
    </location>
</feature>